<keyword evidence="1" id="KW-0472">Membrane</keyword>
<protein>
    <submittedName>
        <fullName evidence="2">Uncharacterized protein</fullName>
    </submittedName>
</protein>
<dbReference type="VEuPathDB" id="VectorBase:GPPI018371"/>
<sequence length="117" mass="13774">MKNRPVLLLLHSTNMSLFFLAFLLIITTNIYEEIRRVNAFQITFVASFIDICAFGNQYSCGLYGQWVLIRLMVNQVTNYLLMRLADWLTDWLTDWLAAWLASCLTAWLGLNHRYIYI</sequence>
<evidence type="ECO:0000256" key="1">
    <source>
        <dbReference type="SAM" id="Phobius"/>
    </source>
</evidence>
<reference evidence="2" key="2">
    <citation type="submission" date="2020-05" db="UniProtKB">
        <authorList>
            <consortium name="EnsemblMetazoa"/>
        </authorList>
    </citation>
    <scope>IDENTIFICATION</scope>
    <source>
        <strain evidence="2">IAEA</strain>
    </source>
</reference>
<accession>A0A1B0B4A9</accession>
<reference evidence="3" key="1">
    <citation type="submission" date="2015-01" db="EMBL/GenBank/DDBJ databases">
        <authorList>
            <person name="Aksoy S."/>
            <person name="Warren W."/>
            <person name="Wilson R.K."/>
        </authorList>
    </citation>
    <scope>NUCLEOTIDE SEQUENCE [LARGE SCALE GENOMIC DNA]</scope>
    <source>
        <strain evidence="3">IAEA</strain>
    </source>
</reference>
<organism evidence="2 3">
    <name type="scientific">Glossina palpalis gambiensis</name>
    <dbReference type="NCBI Taxonomy" id="67801"/>
    <lineage>
        <taxon>Eukaryota</taxon>
        <taxon>Metazoa</taxon>
        <taxon>Ecdysozoa</taxon>
        <taxon>Arthropoda</taxon>
        <taxon>Hexapoda</taxon>
        <taxon>Insecta</taxon>
        <taxon>Pterygota</taxon>
        <taxon>Neoptera</taxon>
        <taxon>Endopterygota</taxon>
        <taxon>Diptera</taxon>
        <taxon>Brachycera</taxon>
        <taxon>Muscomorpha</taxon>
        <taxon>Hippoboscoidea</taxon>
        <taxon>Glossinidae</taxon>
        <taxon>Glossina</taxon>
    </lineage>
</organism>
<dbReference type="EMBL" id="JXJN01008225">
    <property type="status" value="NOT_ANNOTATED_CDS"/>
    <property type="molecule type" value="Genomic_DNA"/>
</dbReference>
<evidence type="ECO:0000313" key="3">
    <source>
        <dbReference type="Proteomes" id="UP000092460"/>
    </source>
</evidence>
<feature type="transmembrane region" description="Helical" evidence="1">
    <location>
        <begin position="6"/>
        <end position="27"/>
    </location>
</feature>
<name>A0A1B0B4A9_9MUSC</name>
<dbReference type="AlphaFoldDB" id="A0A1B0B4A9"/>
<keyword evidence="1" id="KW-0812">Transmembrane</keyword>
<proteinExistence type="predicted"/>
<feature type="transmembrane region" description="Helical" evidence="1">
    <location>
        <begin position="91"/>
        <end position="110"/>
    </location>
</feature>
<evidence type="ECO:0000313" key="2">
    <source>
        <dbReference type="EnsemblMetazoa" id="GPPI018371-PA"/>
    </source>
</evidence>
<dbReference type="EnsemblMetazoa" id="GPPI018371-RA">
    <property type="protein sequence ID" value="GPPI018371-PA"/>
    <property type="gene ID" value="GPPI018371"/>
</dbReference>
<dbReference type="EMBL" id="JXJN01008224">
    <property type="status" value="NOT_ANNOTATED_CDS"/>
    <property type="molecule type" value="Genomic_DNA"/>
</dbReference>
<keyword evidence="1" id="KW-1133">Transmembrane helix</keyword>
<dbReference type="Proteomes" id="UP000092460">
    <property type="component" value="Unassembled WGS sequence"/>
</dbReference>
<keyword evidence="3" id="KW-1185">Reference proteome</keyword>
<dbReference type="STRING" id="67801.A0A1B0B4A9"/>